<comment type="caution">
    <text evidence="3">The sequence shown here is derived from an EMBL/GenBank/DDBJ whole genome shotgun (WGS) entry which is preliminary data.</text>
</comment>
<dbReference type="PANTHER" id="PTHR33112">
    <property type="entry name" value="DOMAIN PROTEIN, PUTATIVE-RELATED"/>
    <property type="match status" value="1"/>
</dbReference>
<feature type="domain" description="Heterokaryon incompatibility" evidence="2">
    <location>
        <begin position="268"/>
        <end position="347"/>
    </location>
</feature>
<name>A0AA38RIY7_9PEZI</name>
<dbReference type="Proteomes" id="UP001174691">
    <property type="component" value="Unassembled WGS sequence"/>
</dbReference>
<protein>
    <recommendedName>
        <fullName evidence="2">Heterokaryon incompatibility domain-containing protein</fullName>
    </recommendedName>
</protein>
<evidence type="ECO:0000256" key="1">
    <source>
        <dbReference type="SAM" id="MobiDB-lite"/>
    </source>
</evidence>
<dbReference type="EMBL" id="JANBVN010000080">
    <property type="protein sequence ID" value="KAJ9149532.1"/>
    <property type="molecule type" value="Genomic_DNA"/>
</dbReference>
<keyword evidence="4" id="KW-1185">Reference proteome</keyword>
<dbReference type="PANTHER" id="PTHR33112:SF9">
    <property type="entry name" value="HETEROKARYON INCOMPATIBILITY DOMAIN-CONTAINING PROTEIN"/>
    <property type="match status" value="1"/>
</dbReference>
<reference evidence="3" key="1">
    <citation type="submission" date="2022-07" db="EMBL/GenBank/DDBJ databases">
        <title>Fungi with potential for degradation of polypropylene.</title>
        <authorList>
            <person name="Gostincar C."/>
        </authorList>
    </citation>
    <scope>NUCLEOTIDE SEQUENCE</scope>
    <source>
        <strain evidence="3">EXF-13287</strain>
    </source>
</reference>
<dbReference type="InterPro" id="IPR010730">
    <property type="entry name" value="HET"/>
</dbReference>
<dbReference type="Pfam" id="PF06985">
    <property type="entry name" value="HET"/>
    <property type="match status" value="1"/>
</dbReference>
<feature type="region of interest" description="Disordered" evidence="1">
    <location>
        <begin position="642"/>
        <end position="667"/>
    </location>
</feature>
<evidence type="ECO:0000313" key="3">
    <source>
        <dbReference type="EMBL" id="KAJ9149532.1"/>
    </source>
</evidence>
<proteinExistence type="predicted"/>
<dbReference type="AlphaFoldDB" id="A0AA38RIY7"/>
<organism evidence="3 4">
    <name type="scientific">Coniochaeta hoffmannii</name>
    <dbReference type="NCBI Taxonomy" id="91930"/>
    <lineage>
        <taxon>Eukaryota</taxon>
        <taxon>Fungi</taxon>
        <taxon>Dikarya</taxon>
        <taxon>Ascomycota</taxon>
        <taxon>Pezizomycotina</taxon>
        <taxon>Sordariomycetes</taxon>
        <taxon>Sordariomycetidae</taxon>
        <taxon>Coniochaetales</taxon>
        <taxon>Coniochaetaceae</taxon>
        <taxon>Coniochaeta</taxon>
    </lineage>
</organism>
<evidence type="ECO:0000259" key="2">
    <source>
        <dbReference type="Pfam" id="PF06985"/>
    </source>
</evidence>
<sequence>MHGTAGPHQASKQPRRRKCKACLDLDFPRDDNGEEQLLSSPYGSTNRVIPMKDAVKAVGAGCQICFAILKAIDTVIMPHMTGPPQPPAERYSAKPPRKSSKFPFLAYVPGPFIRSSWISIRKRGPTLPIEVCVDIERLQFGIPKGNFHFGEAVCRKMAEGEQSMMLFNLEVFSDYLAPAPFPGVPAARRVPARLSSERRRRLVRGWIDECDKNHSYCGIRLKGLEEGDYEWPWHPKRLLDLGNNPRNAIRLVDSTGVAGAYATAVRIRWRDMPPVFQDAVIIASEQNIRCLWIQALCVIQDDEEDLNWHIEQAHRTYDQSYLNIAFERSTHLHETCLGTRWLNRAKGVEVYDTEIPVFKDGKPYNLYARPAVHYGHSGFIFHSMSTTFPYYLYRADEKCRLLQSTDFLQEQILAPRTLHVDTTEMAWECRIQTGCECTSSTASICEGTVTGISIGGVYLQRSVQRRPFAEEERLSPLVGLASCLQPYIGKRFTAGLWTNNSEDMARELMWHIGASLQGGDGPSRRRVDRGDGFTPSWSWVSMMTRSLHQLCSADDMFLNDGEAVLRFRADRDFLARKIRSVKPEGIAPKLPDEHCFHAHCWELDLSGKLAEGKVDAHPYARLYPFSGVYRFIAASADADRFPPTTEDPPSVFELPKPPSSTQETLGSAAEGDVVVVGGVMMDCDYYDQERIASAEGEEGFTRAHFLLLGRLEWRKTLETRRFPNVDVGLVLRKVGDDESNGFERIGVFWRASGWDGMFDEAVRDIVLI</sequence>
<evidence type="ECO:0000313" key="4">
    <source>
        <dbReference type="Proteomes" id="UP001174691"/>
    </source>
</evidence>
<accession>A0AA38RIY7</accession>
<gene>
    <name evidence="3" type="ORF">NKR19_g5696</name>
</gene>